<evidence type="ECO:0000313" key="1">
    <source>
        <dbReference type="EMBL" id="MBC5621082.1"/>
    </source>
</evidence>
<reference evidence="1 2" key="1">
    <citation type="submission" date="2020-08" db="EMBL/GenBank/DDBJ databases">
        <title>Genome public.</title>
        <authorList>
            <person name="Liu C."/>
            <person name="Sun Q."/>
        </authorList>
    </citation>
    <scope>NUCLEOTIDE SEQUENCE [LARGE SCALE GENOMIC DNA]</scope>
    <source>
        <strain evidence="1 2">NSJ-56</strain>
    </source>
</reference>
<comment type="caution">
    <text evidence="1">The sequence shown here is derived from an EMBL/GenBank/DDBJ whole genome shotgun (WGS) entry which is preliminary data.</text>
</comment>
<dbReference type="PROSITE" id="PS51257">
    <property type="entry name" value="PROKAR_LIPOPROTEIN"/>
    <property type="match status" value="1"/>
</dbReference>
<dbReference type="EMBL" id="JACOOH010000003">
    <property type="protein sequence ID" value="MBC5621082.1"/>
    <property type="molecule type" value="Genomic_DNA"/>
</dbReference>
<organism evidence="1 2">
    <name type="scientific">Butyricimonas hominis</name>
    <dbReference type="NCBI Taxonomy" id="2763032"/>
    <lineage>
        <taxon>Bacteria</taxon>
        <taxon>Pseudomonadati</taxon>
        <taxon>Bacteroidota</taxon>
        <taxon>Bacteroidia</taxon>
        <taxon>Bacteroidales</taxon>
        <taxon>Odoribacteraceae</taxon>
        <taxon>Butyricimonas</taxon>
    </lineage>
</organism>
<accession>A0ABR7CZH8</accession>
<dbReference type="RefSeq" id="WP_176555090.1">
    <property type="nucleotide sequence ID" value="NZ_JACOOH010000003.1"/>
</dbReference>
<dbReference type="InterPro" id="IPR032299">
    <property type="entry name" value="DUF4843"/>
</dbReference>
<name>A0ABR7CZH8_9BACT</name>
<evidence type="ECO:0000313" key="2">
    <source>
        <dbReference type="Proteomes" id="UP000646484"/>
    </source>
</evidence>
<sequence length="231" mass="26543">MKRILLILGMLYLFSGCEREHIMTYGNDAYIQFTGKMADSLEFSFTFYPNRDTIDYGLGVKLVGLPEDREREYKVVVVDDYTTAASGNYILPERCVLGKNEEQCELVVKLVKTPDLQTTPVRLTVRLEPTRDFMLGETSHIARIIWINDKISKPDWWNSVIVNSYLGTYSDEKYRLFIEITGVGYLNPEDAVDCRFNALLLKKHLNEKEANDETVYEKDGHTKMTVTVIGS</sequence>
<keyword evidence="2" id="KW-1185">Reference proteome</keyword>
<protein>
    <submittedName>
        <fullName evidence="1">DUF4843 domain-containing protein</fullName>
    </submittedName>
</protein>
<gene>
    <name evidence="1" type="ORF">H8S64_08230</name>
</gene>
<dbReference type="Pfam" id="PF16132">
    <property type="entry name" value="DUF4843"/>
    <property type="match status" value="1"/>
</dbReference>
<proteinExistence type="predicted"/>
<dbReference type="Proteomes" id="UP000646484">
    <property type="component" value="Unassembled WGS sequence"/>
</dbReference>